<feature type="compositionally biased region" description="Polar residues" evidence="1">
    <location>
        <begin position="51"/>
        <end position="62"/>
    </location>
</feature>
<dbReference type="InParanoid" id="Q0UA47"/>
<dbReference type="AlphaFoldDB" id="Q0UA47"/>
<accession>Q0UA47</accession>
<dbReference type="KEGG" id="pno:SNOG_11367"/>
<name>Q0UA47_PHANO</name>
<dbReference type="EMBL" id="CH445343">
    <property type="protein sequence ID" value="EAT81075.1"/>
    <property type="molecule type" value="Genomic_DNA"/>
</dbReference>
<evidence type="ECO:0000313" key="3">
    <source>
        <dbReference type="Proteomes" id="UP000001055"/>
    </source>
</evidence>
<reference evidence="3" key="1">
    <citation type="journal article" date="2007" name="Plant Cell">
        <title>Dothideomycete-plant interactions illuminated by genome sequencing and EST analysis of the wheat pathogen Stagonospora nodorum.</title>
        <authorList>
            <person name="Hane J.K."/>
            <person name="Lowe R.G."/>
            <person name="Solomon P.S."/>
            <person name="Tan K.C."/>
            <person name="Schoch C.L."/>
            <person name="Spatafora J.W."/>
            <person name="Crous P.W."/>
            <person name="Kodira C."/>
            <person name="Birren B.W."/>
            <person name="Galagan J.E."/>
            <person name="Torriani S.F."/>
            <person name="McDonald B.A."/>
            <person name="Oliver R.P."/>
        </authorList>
    </citation>
    <scope>NUCLEOTIDE SEQUENCE [LARGE SCALE GENOMIC DNA]</scope>
    <source>
        <strain evidence="3">SN15 / ATCC MYA-4574 / FGSC 10173</strain>
    </source>
</reference>
<organism evidence="2 3">
    <name type="scientific">Phaeosphaeria nodorum (strain SN15 / ATCC MYA-4574 / FGSC 10173)</name>
    <name type="common">Glume blotch fungus</name>
    <name type="synonym">Parastagonospora nodorum</name>
    <dbReference type="NCBI Taxonomy" id="321614"/>
    <lineage>
        <taxon>Eukaryota</taxon>
        <taxon>Fungi</taxon>
        <taxon>Dikarya</taxon>
        <taxon>Ascomycota</taxon>
        <taxon>Pezizomycotina</taxon>
        <taxon>Dothideomycetes</taxon>
        <taxon>Pleosporomycetidae</taxon>
        <taxon>Pleosporales</taxon>
        <taxon>Pleosporineae</taxon>
        <taxon>Phaeosphaeriaceae</taxon>
        <taxon>Parastagonospora</taxon>
    </lineage>
</organism>
<dbReference type="VEuPathDB" id="FungiDB:JI435_113670"/>
<feature type="region of interest" description="Disordered" evidence="1">
    <location>
        <begin position="85"/>
        <end position="137"/>
    </location>
</feature>
<dbReference type="GeneID" id="5978519"/>
<gene>
    <name evidence="2" type="ORF">SNOG_11367</name>
</gene>
<feature type="compositionally biased region" description="Low complexity" evidence="1">
    <location>
        <begin position="85"/>
        <end position="112"/>
    </location>
</feature>
<dbReference type="OMA" id="ERETHII"/>
<evidence type="ECO:0000256" key="1">
    <source>
        <dbReference type="SAM" id="MobiDB-lite"/>
    </source>
</evidence>
<protein>
    <submittedName>
        <fullName evidence="2">Uncharacterized protein</fullName>
    </submittedName>
</protein>
<proteinExistence type="predicted"/>
<feature type="region of interest" description="Disordered" evidence="1">
    <location>
        <begin position="36"/>
        <end position="72"/>
    </location>
</feature>
<dbReference type="RefSeq" id="XP_001801611.1">
    <property type="nucleotide sequence ID" value="XM_001801559.1"/>
</dbReference>
<sequence>MVWPRSHHYYQSSLLPIITTINCRYHKLSLLPYQSSPHQAKVDTTHRRNTTSKPRSNQTPNHILQKKEKDTSHMSLFPIIPPSLTQTMLSSSPPQSPTLSSSPISTHDTSSPPQSPHHDKASQQQHHHHFSPTIPHLHLPHLPHISLRTHLTSLFAPTSHQQCTCSPYRIPDYTKYIIVDDEYVLVEEGEGEDGGPLCREATIESEGWKTSGKGGDRVMLSERKRRLSVHCFGG</sequence>
<evidence type="ECO:0000313" key="2">
    <source>
        <dbReference type="EMBL" id="EAT81075.1"/>
    </source>
</evidence>
<dbReference type="HOGENOM" id="CLU_1185383_0_0_1"/>
<dbReference type="Proteomes" id="UP000001055">
    <property type="component" value="Unassembled WGS sequence"/>
</dbReference>